<keyword evidence="5" id="KW-0283">Flagellar rotation</keyword>
<dbReference type="CDD" id="cd17907">
    <property type="entry name" value="FliY_FliN-Y"/>
    <property type="match status" value="1"/>
</dbReference>
<feature type="region of interest" description="Disordered" evidence="7">
    <location>
        <begin position="211"/>
        <end position="271"/>
    </location>
</feature>
<dbReference type="NCBIfam" id="TIGR02480">
    <property type="entry name" value="fliN"/>
    <property type="match status" value="1"/>
</dbReference>
<dbReference type="OrthoDB" id="9773459at2"/>
<dbReference type="EMBL" id="LM995447">
    <property type="protein sequence ID" value="CDZ23506.1"/>
    <property type="molecule type" value="Genomic_DNA"/>
</dbReference>
<dbReference type="SUPFAM" id="SSF103039">
    <property type="entry name" value="CheC-like"/>
    <property type="match status" value="1"/>
</dbReference>
<dbReference type="Pfam" id="PF04509">
    <property type="entry name" value="CheC"/>
    <property type="match status" value="2"/>
</dbReference>
<keyword evidence="6" id="KW-0472">Membrane</keyword>
<feature type="compositionally biased region" description="Polar residues" evidence="7">
    <location>
        <begin position="215"/>
        <end position="227"/>
    </location>
</feature>
<keyword evidence="4" id="KW-0145">Chemotaxis</keyword>
<evidence type="ECO:0000313" key="11">
    <source>
        <dbReference type="Proteomes" id="UP000032431"/>
    </source>
</evidence>
<dbReference type="Proteomes" id="UP000032431">
    <property type="component" value="Chromosome I"/>
</dbReference>
<dbReference type="GO" id="GO:0003774">
    <property type="term" value="F:cytoskeletal motor activity"/>
    <property type="evidence" value="ECO:0007669"/>
    <property type="project" value="InterPro"/>
</dbReference>
<dbReference type="InterPro" id="IPR036429">
    <property type="entry name" value="SpoA-like_sf"/>
</dbReference>
<dbReference type="KEGG" id="ccel:CCDG5_0367"/>
<feature type="domain" description="CheC-like protein" evidence="9">
    <location>
        <begin position="17"/>
        <end position="52"/>
    </location>
</feature>
<protein>
    <recommendedName>
        <fullName evidence="12">Flagellar motor switch phosphatase FliY</fullName>
    </recommendedName>
</protein>
<feature type="compositionally biased region" description="Low complexity" evidence="7">
    <location>
        <begin position="250"/>
        <end position="271"/>
    </location>
</feature>
<dbReference type="InterPro" id="IPR028976">
    <property type="entry name" value="CheC-like_sf"/>
</dbReference>
<dbReference type="GO" id="GO:0016787">
    <property type="term" value="F:hydrolase activity"/>
    <property type="evidence" value="ECO:0007669"/>
    <property type="project" value="InterPro"/>
</dbReference>
<evidence type="ECO:0000259" key="9">
    <source>
        <dbReference type="Pfam" id="PF04509"/>
    </source>
</evidence>
<feature type="compositionally biased region" description="Polar residues" evidence="7">
    <location>
        <begin position="234"/>
        <end position="249"/>
    </location>
</feature>
<sequence>MDENQNENLIELSQQDKDIIGEVSNISMGSAATALSNIMGKKVVITSPTVEIGTEESINKIERVPSLGVTISYTEGVVGKDILIIKKSDALEIIKALMGEEMVSDEFGEIETSAIAEVMNQMMGSAATALSNFLGRTVNISPPTAFMLTEENRMEKLSFIYENANNVIMIRFLFKVEEILESDLYVLMTREFAEELVDAMIKNLGLNDAGAENNAPAQETSEPQQSAVDVKPPVQQNAPQSQTAEQQNTPQSQPAAAQYAPQVQPAAAQYVPQGQPAAAPRYIPQSQPAASQYPPQYYNPASAQAAASAAMPMTAAAPMSQVKTVRFASFDSAPPAEPADKSNFELIQDVPLELSVEVGKAHKLVKDVIDLTVGSIIELDKQAGDPVDVIVNGQLIAHGEVVVIDESFGVRITEIIDPKNNGR</sequence>
<comment type="similarity">
    <text evidence="2">Belongs to the FliN/MopA/SpaO family.</text>
</comment>
<dbReference type="HOGENOM" id="CLU_033893_0_0_9"/>
<gene>
    <name evidence="10" type="ORF">CCDG5_0367</name>
</gene>
<name>A0A078KIU0_9FIRM</name>
<dbReference type="InterPro" id="IPR051469">
    <property type="entry name" value="FliN/MopA/SpaO"/>
</dbReference>
<evidence type="ECO:0000256" key="3">
    <source>
        <dbReference type="ARBA" id="ARBA00022475"/>
    </source>
</evidence>
<organism evidence="10 11">
    <name type="scientific">[Clostridium] cellulosi</name>
    <dbReference type="NCBI Taxonomy" id="29343"/>
    <lineage>
        <taxon>Bacteria</taxon>
        <taxon>Bacillati</taxon>
        <taxon>Bacillota</taxon>
        <taxon>Clostridia</taxon>
        <taxon>Eubacteriales</taxon>
        <taxon>Oscillospiraceae</taxon>
        <taxon>Oscillospiraceae incertae sedis</taxon>
    </lineage>
</organism>
<evidence type="ECO:0000313" key="10">
    <source>
        <dbReference type="EMBL" id="CDZ23506.1"/>
    </source>
</evidence>
<dbReference type="InterPro" id="IPR007597">
    <property type="entry name" value="CheC"/>
</dbReference>
<dbReference type="PATRIC" id="fig|29343.3.peg.383"/>
<evidence type="ECO:0000256" key="5">
    <source>
        <dbReference type="ARBA" id="ARBA00022779"/>
    </source>
</evidence>
<dbReference type="InterPro" id="IPR001172">
    <property type="entry name" value="FliN_T3SS_HrcQb"/>
</dbReference>
<evidence type="ECO:0000256" key="4">
    <source>
        <dbReference type="ARBA" id="ARBA00022500"/>
    </source>
</evidence>
<dbReference type="GO" id="GO:0071973">
    <property type="term" value="P:bacterial-type flagellum-dependent cell motility"/>
    <property type="evidence" value="ECO:0007669"/>
    <property type="project" value="InterPro"/>
</dbReference>
<dbReference type="AlphaFoldDB" id="A0A078KIU0"/>
<dbReference type="GO" id="GO:0009425">
    <property type="term" value="C:bacterial-type flagellum basal body"/>
    <property type="evidence" value="ECO:0007669"/>
    <property type="project" value="InterPro"/>
</dbReference>
<evidence type="ECO:0000256" key="6">
    <source>
        <dbReference type="ARBA" id="ARBA00023136"/>
    </source>
</evidence>
<keyword evidence="11" id="KW-1185">Reference proteome</keyword>
<dbReference type="PANTHER" id="PTHR43484:SF1">
    <property type="entry name" value="FLAGELLAR MOTOR SWITCH PROTEIN FLIN"/>
    <property type="match status" value="1"/>
</dbReference>
<evidence type="ECO:0000259" key="8">
    <source>
        <dbReference type="Pfam" id="PF01052"/>
    </source>
</evidence>
<evidence type="ECO:0000256" key="2">
    <source>
        <dbReference type="ARBA" id="ARBA00009226"/>
    </source>
</evidence>
<dbReference type="PRINTS" id="PR00956">
    <property type="entry name" value="FLGMOTORFLIN"/>
</dbReference>
<dbReference type="InterPro" id="IPR012826">
    <property type="entry name" value="FliN"/>
</dbReference>
<dbReference type="Gene3D" id="3.40.1550.10">
    <property type="entry name" value="CheC-like"/>
    <property type="match status" value="1"/>
</dbReference>
<evidence type="ECO:0008006" key="12">
    <source>
        <dbReference type="Google" id="ProtNLM"/>
    </source>
</evidence>
<reference evidence="11" key="1">
    <citation type="submission" date="2014-07" db="EMBL/GenBank/DDBJ databases">
        <authorList>
            <person name="Wibberg D."/>
        </authorList>
    </citation>
    <scope>NUCLEOTIDE SEQUENCE [LARGE SCALE GENOMIC DNA]</scope>
    <source>
        <strain evidence="11">DG5</strain>
    </source>
</reference>
<dbReference type="STRING" id="29343.CCDG5_0367"/>
<dbReference type="GO" id="GO:0005886">
    <property type="term" value="C:plasma membrane"/>
    <property type="evidence" value="ECO:0007669"/>
    <property type="project" value="UniProtKB-SubCell"/>
</dbReference>
<comment type="subcellular location">
    <subcellularLocation>
        <location evidence="1">Cell membrane</location>
        <topology evidence="1">Peripheral membrane protein</topology>
        <orientation evidence="1">Cytoplasmic side</orientation>
    </subcellularLocation>
</comment>
<keyword evidence="3" id="KW-1003">Cell membrane</keyword>
<dbReference type="PANTHER" id="PTHR43484">
    <property type="match status" value="1"/>
</dbReference>
<dbReference type="Gene3D" id="2.30.330.10">
    <property type="entry name" value="SpoA-like"/>
    <property type="match status" value="1"/>
</dbReference>
<dbReference type="GO" id="GO:0006935">
    <property type="term" value="P:chemotaxis"/>
    <property type="evidence" value="ECO:0007669"/>
    <property type="project" value="UniProtKB-KW"/>
</dbReference>
<evidence type="ECO:0000256" key="7">
    <source>
        <dbReference type="SAM" id="MobiDB-lite"/>
    </source>
</evidence>
<dbReference type="SUPFAM" id="SSF101801">
    <property type="entry name" value="Surface presentation of antigens (SPOA)"/>
    <property type="match status" value="1"/>
</dbReference>
<dbReference type="InterPro" id="IPR001543">
    <property type="entry name" value="FliN-like_C"/>
</dbReference>
<proteinExistence type="inferred from homology"/>
<dbReference type="Pfam" id="PF01052">
    <property type="entry name" value="FliMN_C"/>
    <property type="match status" value="1"/>
</dbReference>
<evidence type="ECO:0000256" key="1">
    <source>
        <dbReference type="ARBA" id="ARBA00004413"/>
    </source>
</evidence>
<feature type="domain" description="Flagellar motor switch protein FliN-like C-terminal" evidence="8">
    <location>
        <begin position="346"/>
        <end position="417"/>
    </location>
</feature>
<feature type="domain" description="CheC-like protein" evidence="9">
    <location>
        <begin position="110"/>
        <end position="146"/>
    </location>
</feature>
<accession>A0A078KIU0</accession>